<sequence length="210" mass="22372">MRKVDPARYRAKRRNVMNAAAPLFAARGLDGTSTTEIRRAAGISSGALFHYFPNKRAILVALLTDEGGDNAERIAAARAHDDPWTALLELVEHLAAPSASPVAAGLVMEGLRQARRDPELAEALEADSSCELETLTHLVSRAAREGRADPVLSAEATAIWIQTLVGALFLRAATEPGFDAAAHIRELRSLLVRVVGGTEVRGAGPARPRG</sequence>
<protein>
    <submittedName>
        <fullName evidence="4">AcrR family transcriptional regulator</fullName>
    </submittedName>
</protein>
<dbReference type="PANTHER" id="PTHR30055">
    <property type="entry name" value="HTH-TYPE TRANSCRIPTIONAL REGULATOR RUTR"/>
    <property type="match status" value="1"/>
</dbReference>
<accession>A0ABR9HCC8</accession>
<organism evidence="4 5">
    <name type="scientific">Nocardiopsis terrae</name>
    <dbReference type="NCBI Taxonomy" id="372655"/>
    <lineage>
        <taxon>Bacteria</taxon>
        <taxon>Bacillati</taxon>
        <taxon>Actinomycetota</taxon>
        <taxon>Actinomycetes</taxon>
        <taxon>Streptosporangiales</taxon>
        <taxon>Nocardiopsidaceae</taxon>
        <taxon>Nocardiopsis</taxon>
    </lineage>
</organism>
<evidence type="ECO:0000259" key="3">
    <source>
        <dbReference type="PROSITE" id="PS50977"/>
    </source>
</evidence>
<dbReference type="PRINTS" id="PR00455">
    <property type="entry name" value="HTHTETR"/>
</dbReference>
<keyword evidence="5" id="KW-1185">Reference proteome</keyword>
<dbReference type="InterPro" id="IPR009057">
    <property type="entry name" value="Homeodomain-like_sf"/>
</dbReference>
<dbReference type="SUPFAM" id="SSF48498">
    <property type="entry name" value="Tetracyclin repressor-like, C-terminal domain"/>
    <property type="match status" value="1"/>
</dbReference>
<evidence type="ECO:0000313" key="4">
    <source>
        <dbReference type="EMBL" id="MBE1456676.1"/>
    </source>
</evidence>
<dbReference type="EMBL" id="JADBDY010000001">
    <property type="protein sequence ID" value="MBE1456676.1"/>
    <property type="molecule type" value="Genomic_DNA"/>
</dbReference>
<feature type="DNA-binding region" description="H-T-H motif" evidence="2">
    <location>
        <begin position="33"/>
        <end position="52"/>
    </location>
</feature>
<name>A0ABR9HCC8_9ACTN</name>
<keyword evidence="1 2" id="KW-0238">DNA-binding</keyword>
<dbReference type="Proteomes" id="UP000598217">
    <property type="component" value="Unassembled WGS sequence"/>
</dbReference>
<dbReference type="PROSITE" id="PS01081">
    <property type="entry name" value="HTH_TETR_1"/>
    <property type="match status" value="1"/>
</dbReference>
<dbReference type="InterPro" id="IPR001647">
    <property type="entry name" value="HTH_TetR"/>
</dbReference>
<gene>
    <name evidence="4" type="ORF">H4W79_000890</name>
</gene>
<feature type="domain" description="HTH tetR-type" evidence="3">
    <location>
        <begin position="10"/>
        <end position="70"/>
    </location>
</feature>
<proteinExistence type="predicted"/>
<evidence type="ECO:0000256" key="1">
    <source>
        <dbReference type="ARBA" id="ARBA00023125"/>
    </source>
</evidence>
<dbReference type="Gene3D" id="1.10.357.10">
    <property type="entry name" value="Tetracycline Repressor, domain 2"/>
    <property type="match status" value="1"/>
</dbReference>
<dbReference type="InterPro" id="IPR036271">
    <property type="entry name" value="Tet_transcr_reg_TetR-rel_C_sf"/>
</dbReference>
<comment type="caution">
    <text evidence="4">The sequence shown here is derived from an EMBL/GenBank/DDBJ whole genome shotgun (WGS) entry which is preliminary data.</text>
</comment>
<evidence type="ECO:0000313" key="5">
    <source>
        <dbReference type="Proteomes" id="UP000598217"/>
    </source>
</evidence>
<reference evidence="4 5" key="1">
    <citation type="submission" date="2020-10" db="EMBL/GenBank/DDBJ databases">
        <title>Sequencing the genomes of 1000 actinobacteria strains.</title>
        <authorList>
            <person name="Klenk H.-P."/>
        </authorList>
    </citation>
    <scope>NUCLEOTIDE SEQUENCE [LARGE SCALE GENOMIC DNA]</scope>
    <source>
        <strain evidence="4 5">DSM 45157</strain>
    </source>
</reference>
<evidence type="ECO:0000256" key="2">
    <source>
        <dbReference type="PROSITE-ProRule" id="PRU00335"/>
    </source>
</evidence>
<dbReference type="SUPFAM" id="SSF46689">
    <property type="entry name" value="Homeodomain-like"/>
    <property type="match status" value="1"/>
</dbReference>
<dbReference type="PROSITE" id="PS50977">
    <property type="entry name" value="HTH_TETR_2"/>
    <property type="match status" value="1"/>
</dbReference>
<dbReference type="Pfam" id="PF00440">
    <property type="entry name" value="TetR_N"/>
    <property type="match status" value="1"/>
</dbReference>
<dbReference type="RefSeq" id="WP_229826092.1">
    <property type="nucleotide sequence ID" value="NZ_BMXJ01000002.1"/>
</dbReference>
<dbReference type="PANTHER" id="PTHR30055:SF226">
    <property type="entry name" value="HTH-TYPE TRANSCRIPTIONAL REGULATOR PKSA"/>
    <property type="match status" value="1"/>
</dbReference>
<dbReference type="InterPro" id="IPR050109">
    <property type="entry name" value="HTH-type_TetR-like_transc_reg"/>
</dbReference>
<dbReference type="InterPro" id="IPR023772">
    <property type="entry name" value="DNA-bd_HTH_TetR-type_CS"/>
</dbReference>